<dbReference type="AlphaFoldDB" id="G4TLM0"/>
<evidence type="ECO:0000256" key="1">
    <source>
        <dbReference type="SAM" id="MobiDB-lite"/>
    </source>
</evidence>
<organism evidence="2 3">
    <name type="scientific">Serendipita indica (strain DSM 11827)</name>
    <name type="common">Root endophyte fungus</name>
    <name type="synonym">Piriformospora indica</name>
    <dbReference type="NCBI Taxonomy" id="1109443"/>
    <lineage>
        <taxon>Eukaryota</taxon>
        <taxon>Fungi</taxon>
        <taxon>Dikarya</taxon>
        <taxon>Basidiomycota</taxon>
        <taxon>Agaricomycotina</taxon>
        <taxon>Agaricomycetes</taxon>
        <taxon>Sebacinales</taxon>
        <taxon>Serendipitaceae</taxon>
        <taxon>Serendipita</taxon>
    </lineage>
</organism>
<accession>G4TLM0</accession>
<dbReference type="Proteomes" id="UP000007148">
    <property type="component" value="Unassembled WGS sequence"/>
</dbReference>
<gene>
    <name evidence="2" type="ORF">PIIN_06157</name>
</gene>
<evidence type="ECO:0000313" key="3">
    <source>
        <dbReference type="Proteomes" id="UP000007148"/>
    </source>
</evidence>
<evidence type="ECO:0000313" key="2">
    <source>
        <dbReference type="EMBL" id="CCA72222.1"/>
    </source>
</evidence>
<protein>
    <submittedName>
        <fullName evidence="2">Uncharacterized protein</fullName>
    </submittedName>
</protein>
<reference evidence="2 3" key="1">
    <citation type="journal article" date="2011" name="PLoS Pathog.">
        <title>Endophytic Life Strategies Decoded by Genome and Transcriptome Analyses of the Mutualistic Root Symbiont Piriformospora indica.</title>
        <authorList>
            <person name="Zuccaro A."/>
            <person name="Lahrmann U."/>
            <person name="Guldener U."/>
            <person name="Langen G."/>
            <person name="Pfiffi S."/>
            <person name="Biedenkopf D."/>
            <person name="Wong P."/>
            <person name="Samans B."/>
            <person name="Grimm C."/>
            <person name="Basiewicz M."/>
            <person name="Murat C."/>
            <person name="Martin F."/>
            <person name="Kogel K.H."/>
        </authorList>
    </citation>
    <scope>NUCLEOTIDE SEQUENCE [LARGE SCALE GENOMIC DNA]</scope>
    <source>
        <strain evidence="2 3">DSM 11827</strain>
    </source>
</reference>
<comment type="caution">
    <text evidence="2">The sequence shown here is derived from an EMBL/GenBank/DDBJ whole genome shotgun (WGS) entry which is preliminary data.</text>
</comment>
<feature type="region of interest" description="Disordered" evidence="1">
    <location>
        <begin position="1"/>
        <end position="69"/>
    </location>
</feature>
<proteinExistence type="predicted"/>
<sequence length="221" mass="25306">MKRISPLNKSHVPAKGRKKPSTRMKRRSAGKKETMNLRKSLRRDAQTNGRNSQPCHGGTFPKADTEPQLGDKEEVDAYEPEPTSHGSPRSEAQVEILLQYDCPMVDEMDFSSAGELEDWIDEPESEPVNNHDTVSLAFSRQTIAHWNANMRLPAHRDEIPIHERLARQNRIRLENELQVYHAELESVWDMFQVAVSGVTDRLEVLMLAYTFMRMLDSLPIA</sequence>
<feature type="compositionally biased region" description="Basic residues" evidence="1">
    <location>
        <begin position="12"/>
        <end position="29"/>
    </location>
</feature>
<name>G4TLM0_SERID</name>
<keyword evidence="3" id="KW-1185">Reference proteome</keyword>
<dbReference type="EMBL" id="CAFZ01000153">
    <property type="protein sequence ID" value="CCA72222.1"/>
    <property type="molecule type" value="Genomic_DNA"/>
</dbReference>
<dbReference type="InParanoid" id="G4TLM0"/>
<dbReference type="HOGENOM" id="CLU_1251099_0_0_1"/>